<organism evidence="1 2">
    <name type="scientific">Nitzschia inconspicua</name>
    <dbReference type="NCBI Taxonomy" id="303405"/>
    <lineage>
        <taxon>Eukaryota</taxon>
        <taxon>Sar</taxon>
        <taxon>Stramenopiles</taxon>
        <taxon>Ochrophyta</taxon>
        <taxon>Bacillariophyta</taxon>
        <taxon>Bacillariophyceae</taxon>
        <taxon>Bacillariophycidae</taxon>
        <taxon>Bacillariales</taxon>
        <taxon>Bacillariaceae</taxon>
        <taxon>Nitzschia</taxon>
    </lineage>
</organism>
<reference evidence="1" key="2">
    <citation type="submission" date="2021-04" db="EMBL/GenBank/DDBJ databases">
        <authorList>
            <person name="Podell S."/>
        </authorList>
    </citation>
    <scope>NUCLEOTIDE SEQUENCE</scope>
    <source>
        <strain evidence="1">Hildebrandi</strain>
    </source>
</reference>
<gene>
    <name evidence="1" type="ORF">IV203_008060</name>
</gene>
<sequence length="303" mass="34715">MILLGYVTKLQMSAMDYFEIDGGQLNIKSRSDLERDINNIGQSDLEFTPCNLLTDMGSDWRVLIPGCQSTIQIIRSHKNLGEKVLNLASIVSIIHKKLVMCLLEALQNGMQTVLVIKSRPFTFYRPVTNLCKCVFVYKEEWDSNNLDYDYVLLSGRVDDNFRLETDNESDIPDRCNYTSNEPLMEVMTGAKFSDCVNLSKPKYPIHYNGVVNASMDCIDYYNVIMLDFWNQDCTSHPLDWNYLSVGGPNHVKVWSSKYWGFSQEVTIRDLKGTDLEQFCICTGQSLKDIYVVCTSVLNPYINM</sequence>
<dbReference type="AlphaFoldDB" id="A0A9K3KYS2"/>
<reference evidence="1" key="1">
    <citation type="journal article" date="2021" name="Sci. Rep.">
        <title>Diploid genomic architecture of Nitzschia inconspicua, an elite biomass production diatom.</title>
        <authorList>
            <person name="Oliver A."/>
            <person name="Podell S."/>
            <person name="Pinowska A."/>
            <person name="Traller J.C."/>
            <person name="Smith S.R."/>
            <person name="McClure R."/>
            <person name="Beliaev A."/>
            <person name="Bohutskyi P."/>
            <person name="Hill E.A."/>
            <person name="Rabines A."/>
            <person name="Zheng H."/>
            <person name="Allen L.Z."/>
            <person name="Kuo A."/>
            <person name="Grigoriev I.V."/>
            <person name="Allen A.E."/>
            <person name="Hazlebeck D."/>
            <person name="Allen E.E."/>
        </authorList>
    </citation>
    <scope>NUCLEOTIDE SEQUENCE</scope>
    <source>
        <strain evidence="1">Hildebrandi</strain>
    </source>
</reference>
<comment type="caution">
    <text evidence="1">The sequence shown here is derived from an EMBL/GenBank/DDBJ whole genome shotgun (WGS) entry which is preliminary data.</text>
</comment>
<evidence type="ECO:0000313" key="2">
    <source>
        <dbReference type="Proteomes" id="UP000693970"/>
    </source>
</evidence>
<proteinExistence type="predicted"/>
<accession>A0A9K3KYS2</accession>
<name>A0A9K3KYS2_9STRA</name>
<keyword evidence="2" id="KW-1185">Reference proteome</keyword>
<protein>
    <submittedName>
        <fullName evidence="1">Uncharacterized protein</fullName>
    </submittedName>
</protein>
<evidence type="ECO:0000313" key="1">
    <source>
        <dbReference type="EMBL" id="KAG7352012.1"/>
    </source>
</evidence>
<dbReference type="Proteomes" id="UP000693970">
    <property type="component" value="Unassembled WGS sequence"/>
</dbReference>
<dbReference type="EMBL" id="JAGRRH010000017">
    <property type="protein sequence ID" value="KAG7352012.1"/>
    <property type="molecule type" value="Genomic_DNA"/>
</dbReference>